<name>A0A6P5A7B2_BRABE</name>
<evidence type="ECO:0000259" key="7">
    <source>
        <dbReference type="PROSITE" id="PS50001"/>
    </source>
</evidence>
<dbReference type="SUPFAM" id="SSF158235">
    <property type="entry name" value="SOCS box-like"/>
    <property type="match status" value="1"/>
</dbReference>
<dbReference type="Pfam" id="PF00017">
    <property type="entry name" value="SH2"/>
    <property type="match status" value="1"/>
</dbReference>
<dbReference type="AlphaFoldDB" id="A0A6P5A7B2"/>
<dbReference type="SMART" id="SM00252">
    <property type="entry name" value="SH2"/>
    <property type="match status" value="1"/>
</dbReference>
<keyword evidence="9" id="KW-1185">Reference proteome</keyword>
<dbReference type="GO" id="GO:0035556">
    <property type="term" value="P:intracellular signal transduction"/>
    <property type="evidence" value="ECO:0007669"/>
    <property type="project" value="InterPro"/>
</dbReference>
<reference evidence="10" key="1">
    <citation type="submission" date="2025-08" db="UniProtKB">
        <authorList>
            <consortium name="RefSeq"/>
        </authorList>
    </citation>
    <scope>IDENTIFICATION</scope>
    <source>
        <tissue evidence="10">Gonad</tissue>
    </source>
</reference>
<gene>
    <name evidence="10" type="primary">LOC109486174</name>
</gene>
<organism evidence="9 10">
    <name type="scientific">Branchiostoma belcheri</name>
    <name type="common">Amphioxus</name>
    <dbReference type="NCBI Taxonomy" id="7741"/>
    <lineage>
        <taxon>Eukaryota</taxon>
        <taxon>Metazoa</taxon>
        <taxon>Chordata</taxon>
        <taxon>Cephalochordata</taxon>
        <taxon>Leptocardii</taxon>
        <taxon>Amphioxiformes</taxon>
        <taxon>Branchiostomatidae</taxon>
        <taxon>Branchiostoma</taxon>
    </lineage>
</organism>
<dbReference type="PROSITE" id="PS50001">
    <property type="entry name" value="SH2"/>
    <property type="match status" value="1"/>
</dbReference>
<dbReference type="Pfam" id="PF07525">
    <property type="entry name" value="SOCS_box"/>
    <property type="match status" value="1"/>
</dbReference>
<dbReference type="Gene3D" id="1.10.750.20">
    <property type="entry name" value="SOCS box"/>
    <property type="match status" value="1"/>
</dbReference>
<dbReference type="SMART" id="SM00253">
    <property type="entry name" value="SOCS"/>
    <property type="match status" value="1"/>
</dbReference>
<dbReference type="GO" id="GO:0046935">
    <property type="term" value="F:1-phosphatidylinositol-3-kinase regulator activity"/>
    <property type="evidence" value="ECO:0007669"/>
    <property type="project" value="TreeGrafter"/>
</dbReference>
<evidence type="ECO:0000256" key="6">
    <source>
        <dbReference type="PROSITE-ProRule" id="PRU00191"/>
    </source>
</evidence>
<evidence type="ECO:0000256" key="2">
    <source>
        <dbReference type="ARBA" id="ARBA00022604"/>
    </source>
</evidence>
<protein>
    <submittedName>
        <fullName evidence="10">Cytokine-inducible SH2-containing protein-like</fullName>
    </submittedName>
</protein>
<dbReference type="InterPro" id="IPR036860">
    <property type="entry name" value="SH2_dom_sf"/>
</dbReference>
<feature type="domain" description="SH2" evidence="7">
    <location>
        <begin position="37"/>
        <end position="146"/>
    </location>
</feature>
<evidence type="ECO:0000259" key="8">
    <source>
        <dbReference type="PROSITE" id="PS50225"/>
    </source>
</evidence>
<keyword evidence="3" id="KW-0734">Signal transduction inhibitor</keyword>
<dbReference type="PANTHER" id="PTHR10155:SF16">
    <property type="entry name" value="SUPPRESSOR OF CYTOKINE SIGNALING 2"/>
    <property type="match status" value="1"/>
</dbReference>
<evidence type="ECO:0000313" key="9">
    <source>
        <dbReference type="Proteomes" id="UP000515135"/>
    </source>
</evidence>
<dbReference type="GO" id="GO:0016567">
    <property type="term" value="P:protein ubiquitination"/>
    <property type="evidence" value="ECO:0007669"/>
    <property type="project" value="UniProtKB-UniPathway"/>
</dbReference>
<dbReference type="Proteomes" id="UP000515135">
    <property type="component" value="Unplaced"/>
</dbReference>
<comment type="pathway">
    <text evidence="1">Protein modification; protein ubiquitination.</text>
</comment>
<dbReference type="InterPro" id="IPR036036">
    <property type="entry name" value="SOCS_box-like_dom_sf"/>
</dbReference>
<dbReference type="SUPFAM" id="SSF55550">
    <property type="entry name" value="SH2 domain"/>
    <property type="match status" value="1"/>
</dbReference>
<keyword evidence="5 6" id="KW-0727">SH2 domain</keyword>
<dbReference type="RefSeq" id="XP_019645443.1">
    <property type="nucleotide sequence ID" value="XM_019789884.1"/>
</dbReference>
<keyword evidence="4" id="KW-0833">Ubl conjugation pathway</keyword>
<dbReference type="GeneID" id="109486174"/>
<dbReference type="Gene3D" id="3.30.505.10">
    <property type="entry name" value="SH2 domain"/>
    <property type="match status" value="1"/>
</dbReference>
<evidence type="ECO:0000256" key="3">
    <source>
        <dbReference type="ARBA" id="ARBA00022700"/>
    </source>
</evidence>
<dbReference type="UniPathway" id="UPA00143"/>
<dbReference type="CDD" id="cd03717">
    <property type="entry name" value="SOCS_SOCS_like"/>
    <property type="match status" value="1"/>
</dbReference>
<keyword evidence="2" id="KW-0341">Growth regulation</keyword>
<dbReference type="InterPro" id="IPR001496">
    <property type="entry name" value="SOCS_box"/>
</dbReference>
<evidence type="ECO:0000256" key="5">
    <source>
        <dbReference type="ARBA" id="ARBA00022999"/>
    </source>
</evidence>
<dbReference type="SMART" id="SM00969">
    <property type="entry name" value="SOCS_box"/>
    <property type="match status" value="1"/>
</dbReference>
<evidence type="ECO:0000313" key="10">
    <source>
        <dbReference type="RefSeq" id="XP_019645443.1"/>
    </source>
</evidence>
<dbReference type="PANTHER" id="PTHR10155">
    <property type="entry name" value="PHOSPHATIDYLINOSITOL 3-KINASE REGULATORY SUBUNIT"/>
    <property type="match status" value="1"/>
</dbReference>
<accession>A0A6P5A7B2</accession>
<evidence type="ECO:0000256" key="1">
    <source>
        <dbReference type="ARBA" id="ARBA00004906"/>
    </source>
</evidence>
<dbReference type="GO" id="GO:0046854">
    <property type="term" value="P:phosphatidylinositol phosphate biosynthetic process"/>
    <property type="evidence" value="ECO:0007669"/>
    <property type="project" value="TreeGrafter"/>
</dbReference>
<dbReference type="InterPro" id="IPR000980">
    <property type="entry name" value="SH2"/>
</dbReference>
<dbReference type="GO" id="GO:0005942">
    <property type="term" value="C:phosphatidylinositol 3-kinase complex"/>
    <property type="evidence" value="ECO:0007669"/>
    <property type="project" value="TreeGrafter"/>
</dbReference>
<dbReference type="OrthoDB" id="10063348at2759"/>
<sequence>MTAGTPSPTRSVETDASTELDLQRIGKTVQTLHASCWYWEALSGKQAKTILRSQEVGTFLIRDSENCAFLFSLSVKTTRGTTSVRVQYKNGHFKLDSDVNSDTPEFDCVLRLIDYYRRDSLRGGEKHYWLEPSGRREVVVKLLKPLRHSVPSLQHRCRTLINLYTSKDDIGQLPLPPALKQFLRDYPYSY</sequence>
<proteinExistence type="predicted"/>
<feature type="domain" description="SOCS box" evidence="8">
    <location>
        <begin position="141"/>
        <end position="189"/>
    </location>
</feature>
<dbReference type="PRINTS" id="PR00401">
    <property type="entry name" value="SH2DOMAIN"/>
</dbReference>
<evidence type="ECO:0000256" key="4">
    <source>
        <dbReference type="ARBA" id="ARBA00022786"/>
    </source>
</evidence>
<dbReference type="GO" id="GO:0009968">
    <property type="term" value="P:negative regulation of signal transduction"/>
    <property type="evidence" value="ECO:0007669"/>
    <property type="project" value="UniProtKB-KW"/>
</dbReference>
<dbReference type="KEGG" id="bbel:109486174"/>
<dbReference type="PROSITE" id="PS50225">
    <property type="entry name" value="SOCS"/>
    <property type="match status" value="1"/>
</dbReference>